<dbReference type="PANTHER" id="PTHR23201:SF141">
    <property type="entry name" value="GIBBERELLIN-REGULATED PROTEIN 10"/>
    <property type="match status" value="1"/>
</dbReference>
<dbReference type="OrthoDB" id="625265at2759"/>
<dbReference type="PANTHER" id="PTHR23201">
    <property type="entry name" value="EXTENSIN, PROLINE-RICH PROTEIN"/>
    <property type="match status" value="1"/>
</dbReference>
<sequence length="61" mass="6729">TDCSKECNRRCSKAGRPKRCLKCCNICCAKCHCVPPGTYGNRETCPCYATMTNHRGGLKCP</sequence>
<dbReference type="Proteomes" id="UP000001514">
    <property type="component" value="Unassembled WGS sequence"/>
</dbReference>
<dbReference type="eggNOG" id="ENOG502S4JD">
    <property type="taxonomic scope" value="Eukaryota"/>
</dbReference>
<accession>D8R447</accession>
<organism evidence="3">
    <name type="scientific">Selaginella moellendorffii</name>
    <name type="common">Spikemoss</name>
    <dbReference type="NCBI Taxonomy" id="88036"/>
    <lineage>
        <taxon>Eukaryota</taxon>
        <taxon>Viridiplantae</taxon>
        <taxon>Streptophyta</taxon>
        <taxon>Embryophyta</taxon>
        <taxon>Tracheophyta</taxon>
        <taxon>Lycopodiopsida</taxon>
        <taxon>Selaginellales</taxon>
        <taxon>Selaginellaceae</taxon>
        <taxon>Selaginella</taxon>
    </lineage>
</organism>
<dbReference type="Pfam" id="PF02704">
    <property type="entry name" value="GASA"/>
    <property type="match status" value="1"/>
</dbReference>
<evidence type="ECO:0008006" key="4">
    <source>
        <dbReference type="Google" id="ProtNLM"/>
    </source>
</evidence>
<dbReference type="InterPro" id="IPR003854">
    <property type="entry name" value="GASA"/>
</dbReference>
<dbReference type="AlphaFoldDB" id="D8R447"/>
<protein>
    <recommendedName>
        <fullName evidence="4">Gibberellin regulated protein</fullName>
    </recommendedName>
</protein>
<gene>
    <name evidence="2" type="ORF">SELMODRAFT_84095</name>
</gene>
<dbReference type="InParanoid" id="D8R447"/>
<dbReference type="EMBL" id="GL377571">
    <property type="protein sequence ID" value="EFJ33052.1"/>
    <property type="molecule type" value="Genomic_DNA"/>
</dbReference>
<dbReference type="HOGENOM" id="CLU_142643_5_1_1"/>
<reference evidence="2 3" key="1">
    <citation type="journal article" date="2011" name="Science">
        <title>The Selaginella genome identifies genetic changes associated with the evolution of vascular plants.</title>
        <authorList>
            <person name="Banks J.A."/>
            <person name="Nishiyama T."/>
            <person name="Hasebe M."/>
            <person name="Bowman J.L."/>
            <person name="Gribskov M."/>
            <person name="dePamphilis C."/>
            <person name="Albert V.A."/>
            <person name="Aono N."/>
            <person name="Aoyama T."/>
            <person name="Ambrose B.A."/>
            <person name="Ashton N.W."/>
            <person name="Axtell M.J."/>
            <person name="Barker E."/>
            <person name="Barker M.S."/>
            <person name="Bennetzen J.L."/>
            <person name="Bonawitz N.D."/>
            <person name="Chapple C."/>
            <person name="Cheng C."/>
            <person name="Correa L.G."/>
            <person name="Dacre M."/>
            <person name="DeBarry J."/>
            <person name="Dreyer I."/>
            <person name="Elias M."/>
            <person name="Engstrom E.M."/>
            <person name="Estelle M."/>
            <person name="Feng L."/>
            <person name="Finet C."/>
            <person name="Floyd S.K."/>
            <person name="Frommer W.B."/>
            <person name="Fujita T."/>
            <person name="Gramzow L."/>
            <person name="Gutensohn M."/>
            <person name="Harholt J."/>
            <person name="Hattori M."/>
            <person name="Heyl A."/>
            <person name="Hirai T."/>
            <person name="Hiwatashi Y."/>
            <person name="Ishikawa M."/>
            <person name="Iwata M."/>
            <person name="Karol K.G."/>
            <person name="Koehler B."/>
            <person name="Kolukisaoglu U."/>
            <person name="Kubo M."/>
            <person name="Kurata T."/>
            <person name="Lalonde S."/>
            <person name="Li K."/>
            <person name="Li Y."/>
            <person name="Litt A."/>
            <person name="Lyons E."/>
            <person name="Manning G."/>
            <person name="Maruyama T."/>
            <person name="Michael T.P."/>
            <person name="Mikami K."/>
            <person name="Miyazaki S."/>
            <person name="Morinaga S."/>
            <person name="Murata T."/>
            <person name="Mueller-Roeber B."/>
            <person name="Nelson D.R."/>
            <person name="Obara M."/>
            <person name="Oguri Y."/>
            <person name="Olmstead R.G."/>
            <person name="Onodera N."/>
            <person name="Petersen B.L."/>
            <person name="Pils B."/>
            <person name="Prigge M."/>
            <person name="Rensing S.A."/>
            <person name="Riano-Pachon D.M."/>
            <person name="Roberts A.W."/>
            <person name="Sato Y."/>
            <person name="Scheller H.V."/>
            <person name="Schulz B."/>
            <person name="Schulz C."/>
            <person name="Shakirov E.V."/>
            <person name="Shibagaki N."/>
            <person name="Shinohara N."/>
            <person name="Shippen D.E."/>
            <person name="Soerensen I."/>
            <person name="Sotooka R."/>
            <person name="Sugimoto N."/>
            <person name="Sugita M."/>
            <person name="Sumikawa N."/>
            <person name="Tanurdzic M."/>
            <person name="Theissen G."/>
            <person name="Ulvskov P."/>
            <person name="Wakazuki S."/>
            <person name="Weng J.K."/>
            <person name="Willats W.W."/>
            <person name="Wipf D."/>
            <person name="Wolf P.G."/>
            <person name="Yang L."/>
            <person name="Zimmer A.D."/>
            <person name="Zhu Q."/>
            <person name="Mitros T."/>
            <person name="Hellsten U."/>
            <person name="Loque D."/>
            <person name="Otillar R."/>
            <person name="Salamov A."/>
            <person name="Schmutz J."/>
            <person name="Shapiro H."/>
            <person name="Lindquist E."/>
            <person name="Lucas S."/>
            <person name="Rokhsar D."/>
            <person name="Grigoriev I.V."/>
        </authorList>
    </citation>
    <scope>NUCLEOTIDE SEQUENCE [LARGE SCALE GENOMIC DNA]</scope>
</reference>
<evidence type="ECO:0000313" key="2">
    <source>
        <dbReference type="EMBL" id="EFJ33052.1"/>
    </source>
</evidence>
<dbReference type="Gramene" id="EFJ33052">
    <property type="protein sequence ID" value="EFJ33052"/>
    <property type="gene ID" value="SELMODRAFT_84095"/>
</dbReference>
<dbReference type="OMA" id="AANKIDC"/>
<dbReference type="KEGG" id="smo:SELMODRAFT_84095"/>
<evidence type="ECO:0000313" key="3">
    <source>
        <dbReference type="Proteomes" id="UP000001514"/>
    </source>
</evidence>
<name>D8R447_SELML</name>
<keyword evidence="3" id="KW-1185">Reference proteome</keyword>
<comment type="similarity">
    <text evidence="1">Belongs to the GASA family.</text>
</comment>
<feature type="non-terminal residue" evidence="2">
    <location>
        <position position="1"/>
    </location>
</feature>
<evidence type="ECO:0000256" key="1">
    <source>
        <dbReference type="ARBA" id="ARBA00010582"/>
    </source>
</evidence>
<proteinExistence type="inferred from homology"/>